<comment type="caution">
    <text evidence="3">The sequence shown here is derived from an EMBL/GenBank/DDBJ whole genome shotgun (WGS) entry which is preliminary data.</text>
</comment>
<evidence type="ECO:0000256" key="2">
    <source>
        <dbReference type="SAM" id="SignalP"/>
    </source>
</evidence>
<feature type="compositionally biased region" description="Acidic residues" evidence="1">
    <location>
        <begin position="162"/>
        <end position="174"/>
    </location>
</feature>
<keyword evidence="4" id="KW-1185">Reference proteome</keyword>
<feature type="compositionally biased region" description="Basic and acidic residues" evidence="1">
    <location>
        <begin position="188"/>
        <end position="200"/>
    </location>
</feature>
<feature type="compositionally biased region" description="Basic and acidic residues" evidence="1">
    <location>
        <begin position="378"/>
        <end position="390"/>
    </location>
</feature>
<dbReference type="EMBL" id="BLLK01000022">
    <property type="protein sequence ID" value="GFH47068.1"/>
    <property type="molecule type" value="Genomic_DNA"/>
</dbReference>
<feature type="compositionally biased region" description="Basic and acidic residues" evidence="1">
    <location>
        <begin position="485"/>
        <end position="505"/>
    </location>
</feature>
<name>A0AAD3CK43_9STRA</name>
<evidence type="ECO:0000313" key="3">
    <source>
        <dbReference type="EMBL" id="GFH47068.1"/>
    </source>
</evidence>
<reference evidence="3 4" key="1">
    <citation type="journal article" date="2021" name="Sci. Rep.">
        <title>The genome of the diatom Chaetoceros tenuissimus carries an ancient integrated fragment of an extant virus.</title>
        <authorList>
            <person name="Hongo Y."/>
            <person name="Kimura K."/>
            <person name="Takaki Y."/>
            <person name="Yoshida Y."/>
            <person name="Baba S."/>
            <person name="Kobayashi G."/>
            <person name="Nagasaki K."/>
            <person name="Hano T."/>
            <person name="Tomaru Y."/>
        </authorList>
    </citation>
    <scope>NUCLEOTIDE SEQUENCE [LARGE SCALE GENOMIC DNA]</scope>
    <source>
        <strain evidence="3 4">NIES-3715</strain>
    </source>
</reference>
<evidence type="ECO:0000256" key="1">
    <source>
        <dbReference type="SAM" id="MobiDB-lite"/>
    </source>
</evidence>
<accession>A0AAD3CK43</accession>
<feature type="signal peptide" evidence="2">
    <location>
        <begin position="1"/>
        <end position="18"/>
    </location>
</feature>
<proteinExistence type="predicted"/>
<feature type="compositionally biased region" description="Basic and acidic residues" evidence="1">
    <location>
        <begin position="435"/>
        <end position="474"/>
    </location>
</feature>
<sequence length="526" mass="59887">MKFSVAILASLLSSSAEAFTTHPASLSSMSSPSPFSSALHLSEYNMGYSRRGEDVNAMSMQQLKSIVNRMGFDERGHDRAALVMIAKGYPDAVRAVPLNGYRDRHEMYDRGYERFGSDYNSRGVGMDYRGNVRYQDRSAPTRMYEEYDRRDRYYDDRRPPEFYDEYDDDEDLYFENDYRTGKNGPPVQRRERMERRDMGPSRDLASNRGPMEQNVVGRRAPPPPPPPMDDRRMDDRQREPPMEPPMERKEPSMNTMPGMDPKERELFERELARQKRGQRTGPANFGGDAPGFNPVPGSSGKTNAPPSTSPTSSNTNTSSERRNENPRKDLEQMTYGELQQAVQKMGFDPKNHDQAALQMILKGYPEAVNARPLNGPGDNRDDDFYLRDDRYLDEEYYASRGSPRSPRGGRPERGGPGGERRPIDPRSLSNGDMRGNGRGDMRGDSRGMRGRSNGDRRGGREFYDERDMRERRPNGNDNYGPRPRGGGDRGYDERFYNGGYDDFRRGGGPRGAPPPGYYGDNRRGGY</sequence>
<gene>
    <name evidence="3" type="ORF">CTEN210_03543</name>
</gene>
<protein>
    <recommendedName>
        <fullName evidence="5">UBA domain-containing protein</fullName>
    </recommendedName>
</protein>
<keyword evidence="2" id="KW-0732">Signal</keyword>
<feature type="compositionally biased region" description="Low complexity" evidence="1">
    <location>
        <begin position="399"/>
        <end position="408"/>
    </location>
</feature>
<feature type="compositionally biased region" description="Basic and acidic residues" evidence="1">
    <location>
        <begin position="409"/>
        <end position="424"/>
    </location>
</feature>
<feature type="compositionally biased region" description="Basic and acidic residues" evidence="1">
    <location>
        <begin position="260"/>
        <end position="273"/>
    </location>
</feature>
<feature type="region of interest" description="Disordered" evidence="1">
    <location>
        <begin position="155"/>
        <end position="350"/>
    </location>
</feature>
<dbReference type="Proteomes" id="UP001054902">
    <property type="component" value="Unassembled WGS sequence"/>
</dbReference>
<feature type="chain" id="PRO_5042086207" description="UBA domain-containing protein" evidence="2">
    <location>
        <begin position="19"/>
        <end position="526"/>
    </location>
</feature>
<dbReference type="AlphaFoldDB" id="A0AAD3CK43"/>
<feature type="compositionally biased region" description="Basic and acidic residues" evidence="1">
    <location>
        <begin position="228"/>
        <end position="251"/>
    </location>
</feature>
<feature type="compositionally biased region" description="Low complexity" evidence="1">
    <location>
        <begin position="302"/>
        <end position="318"/>
    </location>
</feature>
<organism evidence="3 4">
    <name type="scientific">Chaetoceros tenuissimus</name>
    <dbReference type="NCBI Taxonomy" id="426638"/>
    <lineage>
        <taxon>Eukaryota</taxon>
        <taxon>Sar</taxon>
        <taxon>Stramenopiles</taxon>
        <taxon>Ochrophyta</taxon>
        <taxon>Bacillariophyta</taxon>
        <taxon>Coscinodiscophyceae</taxon>
        <taxon>Chaetocerotophycidae</taxon>
        <taxon>Chaetocerotales</taxon>
        <taxon>Chaetocerotaceae</taxon>
        <taxon>Chaetoceros</taxon>
    </lineage>
</organism>
<evidence type="ECO:0000313" key="4">
    <source>
        <dbReference type="Proteomes" id="UP001054902"/>
    </source>
</evidence>
<evidence type="ECO:0008006" key="5">
    <source>
        <dbReference type="Google" id="ProtNLM"/>
    </source>
</evidence>
<feature type="region of interest" description="Disordered" evidence="1">
    <location>
        <begin position="368"/>
        <end position="526"/>
    </location>
</feature>
<feature type="compositionally biased region" description="Basic and acidic residues" evidence="1">
    <location>
        <begin position="319"/>
        <end position="331"/>
    </location>
</feature>